<dbReference type="Proteomes" id="UP001549366">
    <property type="component" value="Unassembled WGS sequence"/>
</dbReference>
<keyword evidence="3" id="KW-1185">Reference proteome</keyword>
<reference evidence="2 3" key="1">
    <citation type="submission" date="2024-06" db="EMBL/GenBank/DDBJ databases">
        <title>Genomic Encyclopedia of Type Strains, Phase V (KMG-V): Genome sequencing to study the core and pangenomes of soil and plant-associated prokaryotes.</title>
        <authorList>
            <person name="Whitman W."/>
        </authorList>
    </citation>
    <scope>NUCLEOTIDE SEQUENCE [LARGE SCALE GENOMIC DNA]</scope>
    <source>
        <strain evidence="2 3">NE40</strain>
    </source>
</reference>
<name>A0ABV2SID0_9GAMM</name>
<feature type="region of interest" description="Disordered" evidence="1">
    <location>
        <begin position="94"/>
        <end position="117"/>
    </location>
</feature>
<accession>A0ABV2SID0</accession>
<organism evidence="2 3">
    <name type="scientific">Endozoicomonas lisbonensis</name>
    <dbReference type="NCBI Taxonomy" id="3120522"/>
    <lineage>
        <taxon>Bacteria</taxon>
        <taxon>Pseudomonadati</taxon>
        <taxon>Pseudomonadota</taxon>
        <taxon>Gammaproteobacteria</taxon>
        <taxon>Oceanospirillales</taxon>
        <taxon>Endozoicomonadaceae</taxon>
        <taxon>Endozoicomonas</taxon>
    </lineage>
</organism>
<dbReference type="Gene3D" id="3.90.70.10">
    <property type="entry name" value="Cysteine proteinases"/>
    <property type="match status" value="1"/>
</dbReference>
<feature type="region of interest" description="Disordered" evidence="1">
    <location>
        <begin position="1"/>
        <end position="69"/>
    </location>
</feature>
<dbReference type="InterPro" id="IPR038765">
    <property type="entry name" value="Papain-like_cys_pep_sf"/>
</dbReference>
<feature type="compositionally biased region" description="Low complexity" evidence="1">
    <location>
        <begin position="303"/>
        <end position="337"/>
    </location>
</feature>
<evidence type="ECO:0008006" key="4">
    <source>
        <dbReference type="Google" id="ProtNLM"/>
    </source>
</evidence>
<sequence length="713" mass="79181">MRPEGPGSAANPLSNPTPLDKDSSQDTDTEKTRTGTHALPGLESQLPEAGSKRLASNKELPARKVARTDSATNWLQCDSAWVTERLEAHQPVDSGYSATLSPKPSSKNTQQPVSLSIDDEDYEDELLKSLPDLPDYKIKPRFFDQMGSVIPYSIPFTPPSQSLYTPPQPLFPPPAKRMKSSNGNDKKQTDIPVWPPKHVVRKQVARGQPTTYRTEFENWAATMSSTFNKPISARELWEISNYGPATAAGKYLDPQTLEKTSLSKQNDLLALLNKVRYRRIMLNKKQISLEFDDSATEKITTHSSSPLSPALSSSTDTGYSSETSSLSISSPLSIVSESGKKPAKSPRQKSVSSLKSSRAILTNPHKNCCFVNAVIHFLNATLATEELEALAGFHSRDISLRTGYPEVLTPLSKLIDQIKQFEKGSEGAHYQVTEALQHLITACRESEGFRHSIQFKTARLKKSVKQPPESQTLKLLEHNDASLFLMDIWLILTALLPSQAKLQIHTESRTILNGIEFVKKSLQAGESAPFLNLQLSREGSVQQSINDYFATMPPDKNNQVEWRASDDIRPAVSGERLPPGYYASSKINRLRLSGPLTRLNVRLELQLLEGNTQKKNHKACKKLIQQVFQPVSIPVEDPDTTEITQVDASPCCILLHTGTDLRSGHYVTLEKIPEGWLLIDDSEPATLLPNPMAFLTGSPRYDPYLISYDISNR</sequence>
<proteinExistence type="predicted"/>
<feature type="compositionally biased region" description="Polar residues" evidence="1">
    <location>
        <begin position="96"/>
        <end position="114"/>
    </location>
</feature>
<gene>
    <name evidence="2" type="ORF">V5J35_002714</name>
</gene>
<evidence type="ECO:0000313" key="2">
    <source>
        <dbReference type="EMBL" id="MET4757522.1"/>
    </source>
</evidence>
<dbReference type="EMBL" id="JBEWTB010000002">
    <property type="protein sequence ID" value="MET4757522.1"/>
    <property type="molecule type" value="Genomic_DNA"/>
</dbReference>
<dbReference type="SUPFAM" id="SSF54001">
    <property type="entry name" value="Cysteine proteinases"/>
    <property type="match status" value="1"/>
</dbReference>
<feature type="region of interest" description="Disordered" evidence="1">
    <location>
        <begin position="299"/>
        <end position="356"/>
    </location>
</feature>
<protein>
    <recommendedName>
        <fullName evidence="4">USP domain-containing protein</fullName>
    </recommendedName>
</protein>
<dbReference type="RefSeq" id="WP_354007672.1">
    <property type="nucleotide sequence ID" value="NZ_JBEWTA010000001.1"/>
</dbReference>
<evidence type="ECO:0000313" key="3">
    <source>
        <dbReference type="Proteomes" id="UP001549366"/>
    </source>
</evidence>
<evidence type="ECO:0000256" key="1">
    <source>
        <dbReference type="SAM" id="MobiDB-lite"/>
    </source>
</evidence>
<feature type="compositionally biased region" description="Basic and acidic residues" evidence="1">
    <location>
        <begin position="19"/>
        <end position="33"/>
    </location>
</feature>
<comment type="caution">
    <text evidence="2">The sequence shown here is derived from an EMBL/GenBank/DDBJ whole genome shotgun (WGS) entry which is preliminary data.</text>
</comment>